<organism evidence="3">
    <name type="scientific">Lotus japonicus</name>
    <name type="common">Lotus corniculatus var. japonicus</name>
    <dbReference type="NCBI Taxonomy" id="34305"/>
    <lineage>
        <taxon>Eukaryota</taxon>
        <taxon>Viridiplantae</taxon>
        <taxon>Streptophyta</taxon>
        <taxon>Embryophyta</taxon>
        <taxon>Tracheophyta</taxon>
        <taxon>Spermatophyta</taxon>
        <taxon>Magnoliopsida</taxon>
        <taxon>eudicotyledons</taxon>
        <taxon>Gunneridae</taxon>
        <taxon>Pentapetalae</taxon>
        <taxon>rosids</taxon>
        <taxon>fabids</taxon>
        <taxon>Fabales</taxon>
        <taxon>Fabaceae</taxon>
        <taxon>Papilionoideae</taxon>
        <taxon>50 kb inversion clade</taxon>
        <taxon>NPAAA clade</taxon>
        <taxon>Hologalegina</taxon>
        <taxon>robinioid clade</taxon>
        <taxon>Loteae</taxon>
        <taxon>Lotus</taxon>
    </lineage>
</organism>
<dbReference type="GO" id="GO:0007165">
    <property type="term" value="P:signal transduction"/>
    <property type="evidence" value="ECO:0007669"/>
    <property type="project" value="InterPro"/>
</dbReference>
<name>I3S7W4_LOTJA</name>
<dbReference type="PANTHER" id="PTHR32009">
    <property type="entry name" value="TMV RESISTANCE PROTEIN N-LIKE"/>
    <property type="match status" value="1"/>
</dbReference>
<keyword evidence="1" id="KW-0520">NAD</keyword>
<evidence type="ECO:0000256" key="1">
    <source>
        <dbReference type="ARBA" id="ARBA00023027"/>
    </source>
</evidence>
<dbReference type="PROSITE" id="PS50104">
    <property type="entry name" value="TIR"/>
    <property type="match status" value="1"/>
</dbReference>
<dbReference type="InterPro" id="IPR000157">
    <property type="entry name" value="TIR_dom"/>
</dbReference>
<dbReference type="InterPro" id="IPR035897">
    <property type="entry name" value="Toll_tir_struct_dom_sf"/>
</dbReference>
<dbReference type="PANTHER" id="PTHR32009:SF106">
    <property type="entry name" value="TIR DOMAIN-CONTAINING PROTEIN"/>
    <property type="match status" value="1"/>
</dbReference>
<evidence type="ECO:0000313" key="3">
    <source>
        <dbReference type="EMBL" id="AFK36356.1"/>
    </source>
</evidence>
<sequence length="91" mass="10540">MKMRYDVFLCYQGEDTRSFTEYLYYVLRDKRFITFMSTGGSKSYENNEGEISSSVLKALEESRISIAILSYNFASSASCLNELVKIIECKR</sequence>
<reference evidence="3" key="1">
    <citation type="submission" date="2012-05" db="EMBL/GenBank/DDBJ databases">
        <authorList>
            <person name="Krishnakumar V."/>
            <person name="Cheung F."/>
            <person name="Xiao Y."/>
            <person name="Chan A."/>
            <person name="Moskal W.A."/>
            <person name="Town C.D."/>
        </authorList>
    </citation>
    <scope>NUCLEOTIDE SEQUENCE</scope>
</reference>
<dbReference type="SUPFAM" id="SSF52200">
    <property type="entry name" value="Toll/Interleukin receptor TIR domain"/>
    <property type="match status" value="1"/>
</dbReference>
<feature type="domain" description="TIR" evidence="2">
    <location>
        <begin position="3"/>
        <end position="91"/>
    </location>
</feature>
<protein>
    <recommendedName>
        <fullName evidence="2">TIR domain-containing protein</fullName>
    </recommendedName>
</protein>
<accession>I3S7W4</accession>
<proteinExistence type="evidence at transcript level"/>
<evidence type="ECO:0000259" key="2">
    <source>
        <dbReference type="PROSITE" id="PS50104"/>
    </source>
</evidence>
<dbReference type="AlphaFoldDB" id="I3S7W4"/>
<dbReference type="Gene3D" id="3.40.50.10140">
    <property type="entry name" value="Toll/interleukin-1 receptor homology (TIR) domain"/>
    <property type="match status" value="1"/>
</dbReference>
<dbReference type="EMBL" id="BT136561">
    <property type="protein sequence ID" value="AFK36356.1"/>
    <property type="molecule type" value="mRNA"/>
</dbReference>
<dbReference type="Pfam" id="PF01582">
    <property type="entry name" value="TIR"/>
    <property type="match status" value="1"/>
</dbReference>